<keyword evidence="3" id="KW-1003">Cell membrane</keyword>
<proteinExistence type="inferred from homology"/>
<evidence type="ECO:0000256" key="3">
    <source>
        <dbReference type="ARBA" id="ARBA00022475"/>
    </source>
</evidence>
<dbReference type="PIRSF" id="PIRSF018472">
    <property type="entry name" value="MreD_proteobac"/>
    <property type="match status" value="1"/>
</dbReference>
<evidence type="ECO:0000256" key="7">
    <source>
        <dbReference type="ARBA" id="ARBA00023136"/>
    </source>
</evidence>
<keyword evidence="6 8" id="KW-1133">Transmembrane helix</keyword>
<organism evidence="9 10">
    <name type="scientific">Pseudomonas syringae pv. persicae</name>
    <dbReference type="NCBI Taxonomy" id="237306"/>
    <lineage>
        <taxon>Bacteria</taxon>
        <taxon>Pseudomonadati</taxon>
        <taxon>Pseudomonadota</taxon>
        <taxon>Gammaproteobacteria</taxon>
        <taxon>Pseudomonadales</taxon>
        <taxon>Pseudomonadaceae</taxon>
        <taxon>Pseudomonas</taxon>
    </lineage>
</organism>
<dbReference type="InterPro" id="IPR007227">
    <property type="entry name" value="Cell_shape_determining_MreD"/>
</dbReference>
<dbReference type="GO" id="GO:0005886">
    <property type="term" value="C:plasma membrane"/>
    <property type="evidence" value="ECO:0007669"/>
    <property type="project" value="UniProtKB-SubCell"/>
</dbReference>
<comment type="subcellular location">
    <subcellularLocation>
        <location evidence="1">Cell membrane</location>
        <topology evidence="1">Multi-pass membrane protein</topology>
    </subcellularLocation>
</comment>
<accession>A0A3M4A478</accession>
<comment type="caution">
    <text evidence="9">The sequence shown here is derived from an EMBL/GenBank/DDBJ whole genome shotgun (WGS) entry which is preliminary data.</text>
</comment>
<dbReference type="PANTHER" id="PTHR37484">
    <property type="entry name" value="ROD SHAPE-DETERMINING PROTEIN MRED"/>
    <property type="match status" value="1"/>
</dbReference>
<keyword evidence="5" id="KW-0133">Cell shape</keyword>
<name>A0A3M4A478_9PSED</name>
<comment type="similarity">
    <text evidence="2">Belongs to the MreD family.</text>
</comment>
<evidence type="ECO:0000313" key="10">
    <source>
        <dbReference type="Proteomes" id="UP000281604"/>
    </source>
</evidence>
<evidence type="ECO:0000256" key="6">
    <source>
        <dbReference type="ARBA" id="ARBA00022989"/>
    </source>
</evidence>
<keyword evidence="4 8" id="KW-0812">Transmembrane</keyword>
<evidence type="ECO:0000256" key="5">
    <source>
        <dbReference type="ARBA" id="ARBA00022960"/>
    </source>
</evidence>
<dbReference type="PANTHER" id="PTHR37484:SF1">
    <property type="entry name" value="ROD SHAPE-DETERMINING PROTEIN MRED"/>
    <property type="match status" value="1"/>
</dbReference>
<evidence type="ECO:0000256" key="1">
    <source>
        <dbReference type="ARBA" id="ARBA00004651"/>
    </source>
</evidence>
<evidence type="ECO:0000256" key="2">
    <source>
        <dbReference type="ARBA" id="ARBA00007776"/>
    </source>
</evidence>
<dbReference type="InterPro" id="IPR026034">
    <property type="entry name" value="MreD_proteobac"/>
</dbReference>
<feature type="transmembrane region" description="Helical" evidence="8">
    <location>
        <begin position="33"/>
        <end position="50"/>
    </location>
</feature>
<protein>
    <submittedName>
        <fullName evidence="9">Rod shape-determining protein MreD</fullName>
    </submittedName>
</protein>
<evidence type="ECO:0000256" key="4">
    <source>
        <dbReference type="ARBA" id="ARBA00022692"/>
    </source>
</evidence>
<feature type="transmembrane region" description="Helical" evidence="8">
    <location>
        <begin position="91"/>
        <end position="111"/>
    </location>
</feature>
<feature type="transmembrane region" description="Helical" evidence="8">
    <location>
        <begin position="62"/>
        <end position="85"/>
    </location>
</feature>
<reference evidence="9 10" key="1">
    <citation type="submission" date="2018-08" db="EMBL/GenBank/DDBJ databases">
        <title>Recombination of ecologically and evolutionarily significant loci maintains genetic cohesion in the Pseudomonas syringae species complex.</title>
        <authorList>
            <person name="Dillon M."/>
            <person name="Thakur S."/>
            <person name="Almeida R.N.D."/>
            <person name="Weir B.S."/>
            <person name="Guttman D.S."/>
        </authorList>
    </citation>
    <scope>NUCLEOTIDE SEQUENCE [LARGE SCALE GENOMIC DNA]</scope>
    <source>
        <strain evidence="9 10">ICMP 3706</strain>
    </source>
</reference>
<evidence type="ECO:0000313" key="9">
    <source>
        <dbReference type="EMBL" id="RMP01549.1"/>
    </source>
</evidence>
<feature type="transmembrane region" description="Helical" evidence="8">
    <location>
        <begin position="123"/>
        <end position="143"/>
    </location>
</feature>
<keyword evidence="7 8" id="KW-0472">Membrane</keyword>
<dbReference type="AlphaFoldDB" id="A0A3M4A478"/>
<feature type="transmembrane region" description="Helical" evidence="8">
    <location>
        <begin position="155"/>
        <end position="175"/>
    </location>
</feature>
<dbReference type="Proteomes" id="UP000281604">
    <property type="component" value="Unassembled WGS sequence"/>
</dbReference>
<evidence type="ECO:0000256" key="8">
    <source>
        <dbReference type="SAM" id="Phobius"/>
    </source>
</evidence>
<dbReference type="EMBL" id="RBQE01000422">
    <property type="protein sequence ID" value="RMP01549.1"/>
    <property type="molecule type" value="Genomic_DNA"/>
</dbReference>
<dbReference type="NCBIfam" id="TIGR03426">
    <property type="entry name" value="shape_MreD"/>
    <property type="match status" value="1"/>
</dbReference>
<sequence length="185" mass="20825">MPPGLLLPSRLLQDLPLLGSLSMVSHVSGRNGWVVWLTFAIGLLLSVSPLPQFMEIFRPLWLALLLTFWVLALPHKYGMTTAWILGLMEDVLYGTLLGQNALILSLITFLVMSLQQRLRMFPMWQQCLVLLVVFGLAQLAQLWLSALTGNRQPTLALVLPALVSALLWPWISYGLRGLRKRLKIN</sequence>
<dbReference type="Pfam" id="PF04093">
    <property type="entry name" value="MreD"/>
    <property type="match status" value="1"/>
</dbReference>
<gene>
    <name evidence="9" type="ORF">ALQ30_05297</name>
</gene>
<dbReference type="GO" id="GO:0008360">
    <property type="term" value="P:regulation of cell shape"/>
    <property type="evidence" value="ECO:0007669"/>
    <property type="project" value="UniProtKB-KW"/>
</dbReference>